<organism evidence="2 3">
    <name type="scientific">Thermomonospora cellulosilytica</name>
    <dbReference type="NCBI Taxonomy" id="1411118"/>
    <lineage>
        <taxon>Bacteria</taxon>
        <taxon>Bacillati</taxon>
        <taxon>Actinomycetota</taxon>
        <taxon>Actinomycetes</taxon>
        <taxon>Streptosporangiales</taxon>
        <taxon>Thermomonosporaceae</taxon>
        <taxon>Thermomonospora</taxon>
    </lineage>
</organism>
<sequence>MDRLGEEAARAAGDAGGRLGDEAMTEVLVNTTTLGLQHQPSVAHLSGSRFFVVWCDRSAGADIKGKTVDAHGGSGGQEFLVNERTPPGADTDRTAPVIIRSGTGFTVVWIERAFTPPGPRPHVKMQRFDRDGRRTGPETQVGTADADPGHRPGGTGMIDGGFLVTWADADPRRRIRVQRFGLDGARAGPEFTANTTEGFHEFPIAQRLLNGDYVVMWRGDPAAVGGGAITFRIFDLRGTPVTGEIRPNLSGFGGGKAMTVVDNGRIVTAHIRVIGKSDLGVTRGVVETNVFEPGGTDTRNGLTVSTGGGIACWSPALAPLPGGRYLAAWIQKSAETFATTPSVRARIFSAGQLPLGAEVHANTVPAEHRFDLTAAATFGEPGGDFAFLAWDDDSVVGGDTSDFGVRGRGLRIIEPGELV</sequence>
<feature type="region of interest" description="Disordered" evidence="1">
    <location>
        <begin position="118"/>
        <end position="155"/>
    </location>
</feature>
<dbReference type="Proteomes" id="UP000539313">
    <property type="component" value="Unassembled WGS sequence"/>
</dbReference>
<feature type="compositionally biased region" description="Basic and acidic residues" evidence="1">
    <location>
        <begin position="126"/>
        <end position="136"/>
    </location>
</feature>
<evidence type="ECO:0000313" key="2">
    <source>
        <dbReference type="EMBL" id="MBA9005432.1"/>
    </source>
</evidence>
<dbReference type="EMBL" id="JACJII010000001">
    <property type="protein sequence ID" value="MBA9005432.1"/>
    <property type="molecule type" value="Genomic_DNA"/>
</dbReference>
<reference evidence="2 3" key="1">
    <citation type="submission" date="2020-08" db="EMBL/GenBank/DDBJ databases">
        <title>Sequencing the genomes of 1000 actinobacteria strains.</title>
        <authorList>
            <person name="Klenk H.-P."/>
        </authorList>
    </citation>
    <scope>NUCLEOTIDE SEQUENCE [LARGE SCALE GENOMIC DNA]</scope>
    <source>
        <strain evidence="2 3">DSM 45823</strain>
    </source>
</reference>
<accession>A0A7W3RA37</accession>
<evidence type="ECO:0000313" key="3">
    <source>
        <dbReference type="Proteomes" id="UP000539313"/>
    </source>
</evidence>
<evidence type="ECO:0000256" key="1">
    <source>
        <dbReference type="SAM" id="MobiDB-lite"/>
    </source>
</evidence>
<comment type="caution">
    <text evidence="2">The sequence shown here is derived from an EMBL/GenBank/DDBJ whole genome shotgun (WGS) entry which is preliminary data.</text>
</comment>
<dbReference type="AlphaFoldDB" id="A0A7W3RA37"/>
<proteinExistence type="predicted"/>
<feature type="region of interest" description="Disordered" evidence="1">
    <location>
        <begin position="67"/>
        <end position="95"/>
    </location>
</feature>
<dbReference type="RefSeq" id="WP_182706628.1">
    <property type="nucleotide sequence ID" value="NZ_JACJII010000001.1"/>
</dbReference>
<name>A0A7W3RA37_9ACTN</name>
<keyword evidence="3" id="KW-1185">Reference proteome</keyword>
<protein>
    <submittedName>
        <fullName evidence="2">Uncharacterized protein</fullName>
    </submittedName>
</protein>
<gene>
    <name evidence="2" type="ORF">HNR21_004314</name>
</gene>